<reference evidence="1" key="1">
    <citation type="journal article" date="2015" name="Nature">
        <title>Complex archaea that bridge the gap between prokaryotes and eukaryotes.</title>
        <authorList>
            <person name="Spang A."/>
            <person name="Saw J.H."/>
            <person name="Jorgensen S.L."/>
            <person name="Zaremba-Niedzwiedzka K."/>
            <person name="Martijn J."/>
            <person name="Lind A.E."/>
            <person name="van Eijk R."/>
            <person name="Schleper C."/>
            <person name="Guy L."/>
            <person name="Ettema T.J."/>
        </authorList>
    </citation>
    <scope>NUCLEOTIDE SEQUENCE</scope>
</reference>
<dbReference type="AlphaFoldDB" id="A0A0F9NCZ1"/>
<gene>
    <name evidence="1" type="ORF">LCGC14_1042720</name>
</gene>
<protein>
    <recommendedName>
        <fullName evidence="2">Phage protein</fullName>
    </recommendedName>
</protein>
<comment type="caution">
    <text evidence="1">The sequence shown here is derived from an EMBL/GenBank/DDBJ whole genome shotgun (WGS) entry which is preliminary data.</text>
</comment>
<evidence type="ECO:0000313" key="1">
    <source>
        <dbReference type="EMBL" id="KKN09822.1"/>
    </source>
</evidence>
<proteinExistence type="predicted"/>
<accession>A0A0F9NCZ1</accession>
<dbReference type="EMBL" id="LAZR01004304">
    <property type="protein sequence ID" value="KKN09822.1"/>
    <property type="molecule type" value="Genomic_DNA"/>
</dbReference>
<name>A0A0F9NCZ1_9ZZZZ</name>
<organism evidence="1">
    <name type="scientific">marine sediment metagenome</name>
    <dbReference type="NCBI Taxonomy" id="412755"/>
    <lineage>
        <taxon>unclassified sequences</taxon>
        <taxon>metagenomes</taxon>
        <taxon>ecological metagenomes</taxon>
    </lineage>
</organism>
<evidence type="ECO:0008006" key="2">
    <source>
        <dbReference type="Google" id="ProtNLM"/>
    </source>
</evidence>
<sequence length="80" mass="9120">MAKNKLVDLNNHLFAQLERLSEEDITPEELAKEIERSKAINGVAKNIIDNAKTTLEGAEFAMNRLPSNKRLPEQFEPKEE</sequence>